<feature type="signal peptide" evidence="1">
    <location>
        <begin position="1"/>
        <end position="23"/>
    </location>
</feature>
<gene>
    <name evidence="2" type="ORF">LTR36_008074</name>
</gene>
<keyword evidence="3" id="KW-1185">Reference proteome</keyword>
<sequence length="102" mass="10911">MHFTNNALLSALAATSVLLQAAASPLAVEERTSKSHCASTSGVETCFDVTFVNAYEFTWSMDCKDTKADGHGVYTWLRVWGPNGAIDIEKVANHKGNATSSS</sequence>
<dbReference type="AlphaFoldDB" id="A0AAV9J978"/>
<keyword evidence="1" id="KW-0732">Signal</keyword>
<reference evidence="2 3" key="1">
    <citation type="submission" date="2021-11" db="EMBL/GenBank/DDBJ databases">
        <title>Black yeast isolated from Biological Soil Crust.</title>
        <authorList>
            <person name="Kurbessoian T."/>
        </authorList>
    </citation>
    <scope>NUCLEOTIDE SEQUENCE [LARGE SCALE GENOMIC DNA]</scope>
    <source>
        <strain evidence="2 3">CCFEE 5522</strain>
    </source>
</reference>
<proteinExistence type="predicted"/>
<comment type="caution">
    <text evidence="2">The sequence shown here is derived from an EMBL/GenBank/DDBJ whole genome shotgun (WGS) entry which is preliminary data.</text>
</comment>
<dbReference type="EMBL" id="JAVFHQ010000054">
    <property type="protein sequence ID" value="KAK4541316.1"/>
    <property type="molecule type" value="Genomic_DNA"/>
</dbReference>
<evidence type="ECO:0000313" key="3">
    <source>
        <dbReference type="Proteomes" id="UP001324427"/>
    </source>
</evidence>
<evidence type="ECO:0000313" key="2">
    <source>
        <dbReference type="EMBL" id="KAK4541316.1"/>
    </source>
</evidence>
<feature type="chain" id="PRO_5043676072" evidence="1">
    <location>
        <begin position="24"/>
        <end position="102"/>
    </location>
</feature>
<protein>
    <submittedName>
        <fullName evidence="2">Uncharacterized protein</fullName>
    </submittedName>
</protein>
<organism evidence="2 3">
    <name type="scientific">Oleoguttula mirabilis</name>
    <dbReference type="NCBI Taxonomy" id="1507867"/>
    <lineage>
        <taxon>Eukaryota</taxon>
        <taxon>Fungi</taxon>
        <taxon>Dikarya</taxon>
        <taxon>Ascomycota</taxon>
        <taxon>Pezizomycotina</taxon>
        <taxon>Dothideomycetes</taxon>
        <taxon>Dothideomycetidae</taxon>
        <taxon>Mycosphaerellales</taxon>
        <taxon>Teratosphaeriaceae</taxon>
        <taxon>Oleoguttula</taxon>
    </lineage>
</organism>
<accession>A0AAV9J978</accession>
<name>A0AAV9J978_9PEZI</name>
<dbReference type="Proteomes" id="UP001324427">
    <property type="component" value="Unassembled WGS sequence"/>
</dbReference>
<evidence type="ECO:0000256" key="1">
    <source>
        <dbReference type="SAM" id="SignalP"/>
    </source>
</evidence>